<dbReference type="HOGENOM" id="CLU_089887_0_0_12"/>
<proteinExistence type="inferred from homology"/>
<evidence type="ECO:0000313" key="9">
    <source>
        <dbReference type="EMBL" id="AHH11318.1"/>
    </source>
</evidence>
<evidence type="ECO:0000256" key="3">
    <source>
        <dbReference type="ARBA" id="ARBA00008719"/>
    </source>
</evidence>
<dbReference type="InterPro" id="IPR001800">
    <property type="entry name" value="Lipoprotein_OspC"/>
</dbReference>
<comment type="similarity">
    <text evidence="3">Belongs to the variable small protein (Vsp) family.</text>
</comment>
<dbReference type="InterPro" id="IPR036437">
    <property type="entry name" value="OspC-like_sf"/>
</dbReference>
<name>W5SX89_9SPIR</name>
<comment type="function">
    <text evidence="1">The Vlp and Vsp proteins are antigenically distinct proteins, only one vlp or vsp gene is transcriptionally active at any one time. Switching between these genes is a mechanism of host immune response evasion.</text>
</comment>
<dbReference type="PROSITE" id="PS51257">
    <property type="entry name" value="PROKAR_LIPOPROTEIN"/>
    <property type="match status" value="1"/>
</dbReference>
<dbReference type="SUPFAM" id="SSF63515">
    <property type="entry name" value="Outer surface protein C (OspC)"/>
    <property type="match status" value="1"/>
</dbReference>
<dbReference type="EMBL" id="CP005750">
    <property type="protein sequence ID" value="AHH11318.1"/>
    <property type="molecule type" value="Genomic_DNA"/>
</dbReference>
<protein>
    <submittedName>
        <fullName evidence="9">Variable outer membrane protein</fullName>
    </submittedName>
</protein>
<keyword evidence="6" id="KW-0564">Palmitate</keyword>
<dbReference type="GO" id="GO:0009279">
    <property type="term" value="C:cell outer membrane"/>
    <property type="evidence" value="ECO:0007669"/>
    <property type="project" value="UniProtKB-SubCell"/>
</dbReference>
<reference evidence="9" key="1">
    <citation type="submission" date="2013-04" db="EMBL/GenBank/DDBJ databases">
        <title>Comparative Genomics of Relapsing Fever Spirochetes.</title>
        <authorList>
            <person name="Schwan T.G."/>
            <person name="Raffel S.J."/>
            <person name="Porcella S.F."/>
            <person name="Martens C.A."/>
            <person name="Bruno D.P."/>
            <person name="Ricklefs S.M."/>
            <person name="Barbian K.B."/>
        </authorList>
    </citation>
    <scope>NUCLEOTIDE SEQUENCE</scope>
    <source>
        <strain evidence="9">Co53</strain>
        <plasmid evidence="9">unnamed</plasmid>
    </source>
</reference>
<dbReference type="Gene3D" id="1.20.120.240">
    <property type="entry name" value="Lipoprotein, type 6"/>
    <property type="match status" value="1"/>
</dbReference>
<dbReference type="AlphaFoldDB" id="W5SX89"/>
<evidence type="ECO:0000256" key="7">
    <source>
        <dbReference type="ARBA" id="ARBA00023237"/>
    </source>
</evidence>
<keyword evidence="4" id="KW-0732">Signal</keyword>
<keyword evidence="7" id="KW-0998">Cell outer membrane</keyword>
<keyword evidence="9" id="KW-0614">Plasmid</keyword>
<organism evidence="9">
    <name type="scientific">Borrelia coriaceae ATCC 43381</name>
    <dbReference type="NCBI Taxonomy" id="1408429"/>
    <lineage>
        <taxon>Bacteria</taxon>
        <taxon>Pseudomonadati</taxon>
        <taxon>Spirochaetota</taxon>
        <taxon>Spirochaetia</taxon>
        <taxon>Spirochaetales</taxon>
        <taxon>Borreliaceae</taxon>
        <taxon>Borrelia</taxon>
    </lineage>
</organism>
<evidence type="ECO:0000256" key="6">
    <source>
        <dbReference type="ARBA" id="ARBA00023139"/>
    </source>
</evidence>
<dbReference type="Pfam" id="PF01441">
    <property type="entry name" value="Lipoprotein_6"/>
    <property type="match status" value="1"/>
</dbReference>
<evidence type="ECO:0000256" key="8">
    <source>
        <dbReference type="ARBA" id="ARBA00023288"/>
    </source>
</evidence>
<keyword evidence="8" id="KW-0449">Lipoprotein</keyword>
<comment type="subcellular location">
    <subcellularLocation>
        <location evidence="2">Cell outer membrane</location>
        <topology evidence="2">Lipid-anchor</topology>
    </subcellularLocation>
</comment>
<sequence length="229" mass="24055">MVSLAKGSGKRVHVIMKISIKTFCATLFISLFLSCNNGGPEIREGQVATADGTVIDLKAVSKKIKDTSAFASNVKEIHTLIKSVNELAKAIGKKIQQSSSGSDLADDSSNNKDGRLVSGAFKIIFTVKDKATALEGISEVSSGLKMKITDLIGKSTAFLVKLQEKHSELGKTDVNGDVAKKAIDIANGTVDHGASELKALNTTVDELLEAANAELEASIAELTIPAPSN</sequence>
<keyword evidence="5" id="KW-0472">Membrane</keyword>
<evidence type="ECO:0000256" key="2">
    <source>
        <dbReference type="ARBA" id="ARBA00004459"/>
    </source>
</evidence>
<evidence type="ECO:0000256" key="4">
    <source>
        <dbReference type="ARBA" id="ARBA00022729"/>
    </source>
</evidence>
<evidence type="ECO:0000256" key="1">
    <source>
        <dbReference type="ARBA" id="ARBA00003932"/>
    </source>
</evidence>
<accession>W5SX89</accession>
<gene>
    <name evidence="9" type="ORF">BCO_0015801</name>
</gene>
<evidence type="ECO:0000256" key="5">
    <source>
        <dbReference type="ARBA" id="ARBA00023136"/>
    </source>
</evidence>
<geneLocation type="plasmid" evidence="9">
    <name>unnamed</name>
</geneLocation>